<name>A0A3A4JYA6_9NOCA</name>
<accession>A0A3A4JYA6</accession>
<organism evidence="2 3">
    <name type="scientific">Nocardia panacis</name>
    <dbReference type="NCBI Taxonomy" id="2340916"/>
    <lineage>
        <taxon>Bacteria</taxon>
        <taxon>Bacillati</taxon>
        <taxon>Actinomycetota</taxon>
        <taxon>Actinomycetes</taxon>
        <taxon>Mycobacteriales</taxon>
        <taxon>Nocardiaceae</taxon>
        <taxon>Nocardia</taxon>
    </lineage>
</organism>
<sequence>MSAADEIEAIVEHHRRTMARLSEEFEESRSRMNAGSEELFAAMRRVEAEAEEQAREEAEARAAIARATAARKANDTIQPIDDDDEESAYYRRDSWLV</sequence>
<evidence type="ECO:0000313" key="3">
    <source>
        <dbReference type="Proteomes" id="UP000266677"/>
    </source>
</evidence>
<protein>
    <submittedName>
        <fullName evidence="2">Uncharacterized protein</fullName>
    </submittedName>
</protein>
<keyword evidence="1" id="KW-0175">Coiled coil</keyword>
<evidence type="ECO:0000256" key="1">
    <source>
        <dbReference type="SAM" id="Coils"/>
    </source>
</evidence>
<dbReference type="EMBL" id="QZFU01000029">
    <property type="protein sequence ID" value="RJO72153.1"/>
    <property type="molecule type" value="Genomic_DNA"/>
</dbReference>
<dbReference type="AlphaFoldDB" id="A0A3A4JYA6"/>
<reference evidence="2 3" key="1">
    <citation type="submission" date="2018-09" db="EMBL/GenBank/DDBJ databases">
        <title>YIM PH21274 draft genome.</title>
        <authorList>
            <person name="Miao C."/>
        </authorList>
    </citation>
    <scope>NUCLEOTIDE SEQUENCE [LARGE SCALE GENOMIC DNA]</scope>
    <source>
        <strain evidence="2 3">YIM PH 21724</strain>
    </source>
</reference>
<proteinExistence type="predicted"/>
<dbReference type="RefSeq" id="WP_120043255.1">
    <property type="nucleotide sequence ID" value="NZ_QZFU01000029.1"/>
</dbReference>
<feature type="coiled-coil region" evidence="1">
    <location>
        <begin position="4"/>
        <end position="68"/>
    </location>
</feature>
<evidence type="ECO:0000313" key="2">
    <source>
        <dbReference type="EMBL" id="RJO72153.1"/>
    </source>
</evidence>
<gene>
    <name evidence="2" type="ORF">D5S18_23590</name>
</gene>
<comment type="caution">
    <text evidence="2">The sequence shown here is derived from an EMBL/GenBank/DDBJ whole genome shotgun (WGS) entry which is preliminary data.</text>
</comment>
<dbReference type="Proteomes" id="UP000266677">
    <property type="component" value="Unassembled WGS sequence"/>
</dbReference>
<keyword evidence="3" id="KW-1185">Reference proteome</keyword>